<feature type="domain" description="SusD-like N-terminal" evidence="7">
    <location>
        <begin position="90"/>
        <end position="208"/>
    </location>
</feature>
<evidence type="ECO:0000259" key="6">
    <source>
        <dbReference type="Pfam" id="PF07980"/>
    </source>
</evidence>
<evidence type="ECO:0000256" key="3">
    <source>
        <dbReference type="ARBA" id="ARBA00022729"/>
    </source>
</evidence>
<keyword evidence="4" id="KW-0472">Membrane</keyword>
<evidence type="ECO:0000256" key="2">
    <source>
        <dbReference type="ARBA" id="ARBA00006275"/>
    </source>
</evidence>
<dbReference type="RefSeq" id="WP_053327874.1">
    <property type="nucleotide sequence ID" value="NZ_CP009928.1"/>
</dbReference>
<evidence type="ECO:0000256" key="1">
    <source>
        <dbReference type="ARBA" id="ARBA00004442"/>
    </source>
</evidence>
<accession>A0A0G3M1T7</accession>
<dbReference type="EMBL" id="CP009928">
    <property type="protein sequence ID" value="AKK72849.1"/>
    <property type="molecule type" value="Genomic_DNA"/>
</dbReference>
<dbReference type="KEGG" id="cgn:OK18_09635"/>
<evidence type="ECO:0000313" key="9">
    <source>
        <dbReference type="Proteomes" id="UP000035213"/>
    </source>
</evidence>
<dbReference type="Pfam" id="PF14322">
    <property type="entry name" value="SusD-like_3"/>
    <property type="match status" value="1"/>
</dbReference>
<dbReference type="Gene3D" id="1.25.40.390">
    <property type="match status" value="1"/>
</dbReference>
<dbReference type="InterPro" id="IPR012944">
    <property type="entry name" value="SusD_RagB_dom"/>
</dbReference>
<evidence type="ECO:0000256" key="4">
    <source>
        <dbReference type="ARBA" id="ARBA00023136"/>
    </source>
</evidence>
<proteinExistence type="inferred from homology"/>
<dbReference type="STRING" id="1324352.OK18_09635"/>
<gene>
    <name evidence="8" type="ORF">OK18_09635</name>
</gene>
<evidence type="ECO:0000256" key="5">
    <source>
        <dbReference type="ARBA" id="ARBA00023237"/>
    </source>
</evidence>
<evidence type="ECO:0000259" key="7">
    <source>
        <dbReference type="Pfam" id="PF14322"/>
    </source>
</evidence>
<dbReference type="Pfam" id="PF07980">
    <property type="entry name" value="SusD_RagB"/>
    <property type="match status" value="1"/>
</dbReference>
<comment type="similarity">
    <text evidence="2">Belongs to the SusD family.</text>
</comment>
<comment type="subcellular location">
    <subcellularLocation>
        <location evidence="1">Cell outer membrane</location>
    </subcellularLocation>
</comment>
<evidence type="ECO:0000313" key="8">
    <source>
        <dbReference type="EMBL" id="AKK72849.1"/>
    </source>
</evidence>
<dbReference type="InterPro" id="IPR011990">
    <property type="entry name" value="TPR-like_helical_dom_sf"/>
</dbReference>
<keyword evidence="5" id="KW-0998">Cell outer membrane</keyword>
<keyword evidence="3" id="KW-0732">Signal</keyword>
<evidence type="ECO:0008006" key="10">
    <source>
        <dbReference type="Google" id="ProtNLM"/>
    </source>
</evidence>
<sequence>MKKSFFKIFLAAGLFFVSSCSDDLLEPYTPGSLTEEQALTNVSDLRLLMNGAYSSFNSRAESEFVSVFTDEVGIGYANGGQGLSSEWVFQMTPNSSLPSAIWAQSYASLARINRVLEYGNKVASSTAAGNTENDRKKVLAEAYALRAYHHLRILAYFSTNMKDDSALAGILATRSFDYTEPGQKRSTNGEFYTLIFADLDKSINLFTEAGANSISTANDRLFVNKYFAMGVKARAYAYKGDYPNAEIWANNVITQSGVVLANKTQYRNMFFNDSDLTTSPTTSEVIFKLKRNAVSNAQGYNLHNAWCSVRPRLDGSPFYEVGRSVHNILNPANLPAAGLSTAIADVRANVIIAPSSRIDPGYATSFDYRNSDVIVINKHGGVATGTSTAGVTTSNGFNNDIKIMRLSEMYLIKAEARAAAGDYAGAATAVDAIRDARYGSNQATPVYTTPVAAWRGILNERRIEFAFEGYRFLDLKRLATLANTGIDRNPADYSSSSANFPGANPTNLPMTSHKWALPIPQVETNANPGIGQNPGY</sequence>
<name>A0A0G3M1T7_CHRGL</name>
<dbReference type="Proteomes" id="UP000035213">
    <property type="component" value="Chromosome"/>
</dbReference>
<dbReference type="SUPFAM" id="SSF48452">
    <property type="entry name" value="TPR-like"/>
    <property type="match status" value="1"/>
</dbReference>
<dbReference type="GO" id="GO:0009279">
    <property type="term" value="C:cell outer membrane"/>
    <property type="evidence" value="ECO:0007669"/>
    <property type="project" value="UniProtKB-SubCell"/>
</dbReference>
<organism evidence="8 9">
    <name type="scientific">Chryseobacterium gallinarum</name>
    <dbReference type="NCBI Taxonomy" id="1324352"/>
    <lineage>
        <taxon>Bacteria</taxon>
        <taxon>Pseudomonadati</taxon>
        <taxon>Bacteroidota</taxon>
        <taxon>Flavobacteriia</taxon>
        <taxon>Flavobacteriales</taxon>
        <taxon>Weeksellaceae</taxon>
        <taxon>Chryseobacterium group</taxon>
        <taxon>Chryseobacterium</taxon>
    </lineage>
</organism>
<dbReference type="InterPro" id="IPR033985">
    <property type="entry name" value="SusD-like_N"/>
</dbReference>
<feature type="domain" description="RagB/SusD" evidence="6">
    <location>
        <begin position="376"/>
        <end position="536"/>
    </location>
</feature>
<dbReference type="OrthoDB" id="630434at2"/>
<reference evidence="8 9" key="1">
    <citation type="submission" date="2014-11" db="EMBL/GenBank/DDBJ databases">
        <authorList>
            <person name="Park G.-S."/>
            <person name="Hong S.-J."/>
            <person name="Jung B.K."/>
            <person name="Khan A.R."/>
            <person name="Kwak Y."/>
            <person name="Shin J.-H."/>
        </authorList>
    </citation>
    <scope>NUCLEOTIDE SEQUENCE [LARGE SCALE GENOMIC DNA]</scope>
    <source>
        <strain evidence="8 9">DSM 27622</strain>
    </source>
</reference>
<dbReference type="PROSITE" id="PS51257">
    <property type="entry name" value="PROKAR_LIPOPROTEIN"/>
    <property type="match status" value="1"/>
</dbReference>
<dbReference type="PATRIC" id="fig|1324352.5.peg.2019"/>
<protein>
    <recommendedName>
        <fullName evidence="10">RagB/SusD family nutrient uptake outer membrane protein</fullName>
    </recommendedName>
</protein>
<dbReference type="AlphaFoldDB" id="A0A0G3M1T7"/>